<accession>A0A1Y2T966</accession>
<keyword evidence="2 5" id="KW-0694">RNA-binding</keyword>
<comment type="caution">
    <text evidence="8">The sequence shown here is derived from an EMBL/GenBank/DDBJ whole genome shotgun (WGS) entry which is preliminary data.</text>
</comment>
<proteinExistence type="inferred from homology"/>
<dbReference type="SUPFAM" id="SSF50715">
    <property type="entry name" value="Ribosomal protein L25-like"/>
    <property type="match status" value="1"/>
</dbReference>
<dbReference type="Gene3D" id="2.40.240.10">
    <property type="entry name" value="Ribosomal Protein L25, Chain P"/>
    <property type="match status" value="1"/>
</dbReference>
<name>A0A1Y2T966_SYMTR</name>
<dbReference type="EMBL" id="LWLV01000018">
    <property type="protein sequence ID" value="OTA42267.1"/>
    <property type="molecule type" value="Genomic_DNA"/>
</dbReference>
<dbReference type="GO" id="GO:0008097">
    <property type="term" value="F:5S rRNA binding"/>
    <property type="evidence" value="ECO:0007669"/>
    <property type="project" value="InterPro"/>
</dbReference>
<protein>
    <recommendedName>
        <fullName evidence="5">Large ribosomal subunit protein bL25</fullName>
    </recommendedName>
    <alternativeName>
        <fullName evidence="5">General stress protein CTC</fullName>
    </alternativeName>
</protein>
<dbReference type="CDD" id="cd00495">
    <property type="entry name" value="Ribosomal_L25_TL5_CTC"/>
    <property type="match status" value="1"/>
</dbReference>
<dbReference type="PANTHER" id="PTHR33284:SF1">
    <property type="entry name" value="RIBOSOMAL PROTEIN L25_GLN-TRNA SYNTHETASE, ANTI-CODON-BINDING DOMAIN-CONTAINING PROTEIN"/>
    <property type="match status" value="1"/>
</dbReference>
<dbReference type="GO" id="GO:0006412">
    <property type="term" value="P:translation"/>
    <property type="evidence" value="ECO:0007669"/>
    <property type="project" value="UniProtKB-UniRule"/>
</dbReference>
<keyword evidence="1 5" id="KW-0699">rRNA-binding</keyword>
<evidence type="ECO:0000313" key="8">
    <source>
        <dbReference type="EMBL" id="OTA42267.1"/>
    </source>
</evidence>
<dbReference type="Proteomes" id="UP000194267">
    <property type="component" value="Unassembled WGS sequence"/>
</dbReference>
<evidence type="ECO:0000259" key="6">
    <source>
        <dbReference type="Pfam" id="PF01386"/>
    </source>
</evidence>
<sequence>MNAVLQLEARTRETGSRASRRLRQAGFVPGIIYGPGVEPLAISVPTIQLERLVDRHGRGHLINVHVEGEANPRQVVIKQLQRDVLTAQVTHVDFLQVDIHRTITLTVPIAVVGEEQAKRRGLLVTHELAEVEIKCRPTEIPEAITLDISGVTEPGPVTVASLAAPPGVEVLEDPDTVVLSCTLGFGGVEEAEAEAEAGSSTGPAA</sequence>
<evidence type="ECO:0000256" key="3">
    <source>
        <dbReference type="ARBA" id="ARBA00022980"/>
    </source>
</evidence>
<dbReference type="InterPro" id="IPR029751">
    <property type="entry name" value="Ribosomal_L25_dom"/>
</dbReference>
<organism evidence="8 9">
    <name type="scientific">Symbiobacterium thermophilum</name>
    <dbReference type="NCBI Taxonomy" id="2734"/>
    <lineage>
        <taxon>Bacteria</taxon>
        <taxon>Bacillati</taxon>
        <taxon>Bacillota</taxon>
        <taxon>Clostridia</taxon>
        <taxon>Eubacteriales</taxon>
        <taxon>Symbiobacteriaceae</taxon>
        <taxon>Symbiobacterium</taxon>
    </lineage>
</organism>
<dbReference type="PANTHER" id="PTHR33284">
    <property type="entry name" value="RIBOSOMAL PROTEIN L25/GLN-TRNA SYNTHETASE, ANTI-CODON-BINDING DOMAIN-CONTAINING PROTEIN"/>
    <property type="match status" value="1"/>
</dbReference>
<evidence type="ECO:0000259" key="7">
    <source>
        <dbReference type="Pfam" id="PF14693"/>
    </source>
</evidence>
<dbReference type="InterPro" id="IPR037121">
    <property type="entry name" value="Ribosomal_bL25_C"/>
</dbReference>
<feature type="domain" description="Large ribosomal subunit protein bL25 beta" evidence="7">
    <location>
        <begin position="103"/>
        <end position="182"/>
    </location>
</feature>
<dbReference type="GO" id="GO:0022625">
    <property type="term" value="C:cytosolic large ribosomal subunit"/>
    <property type="evidence" value="ECO:0007669"/>
    <property type="project" value="TreeGrafter"/>
</dbReference>
<comment type="function">
    <text evidence="5">This is one of the proteins that binds to the 5S RNA in the ribosome where it forms part of the central protuberance.</text>
</comment>
<evidence type="ECO:0000256" key="5">
    <source>
        <dbReference type="HAMAP-Rule" id="MF_01334"/>
    </source>
</evidence>
<keyword evidence="3 5" id="KW-0689">Ribosomal protein</keyword>
<dbReference type="Pfam" id="PF01386">
    <property type="entry name" value="Ribosomal_L25p"/>
    <property type="match status" value="1"/>
</dbReference>
<dbReference type="Gene3D" id="2.170.120.20">
    <property type="entry name" value="Ribosomal protein L25, beta domain"/>
    <property type="match status" value="1"/>
</dbReference>
<evidence type="ECO:0000256" key="1">
    <source>
        <dbReference type="ARBA" id="ARBA00022730"/>
    </source>
</evidence>
<dbReference type="Pfam" id="PF14693">
    <property type="entry name" value="Ribosomal_TL5_C"/>
    <property type="match status" value="1"/>
</dbReference>
<keyword evidence="4 5" id="KW-0687">Ribonucleoprotein</keyword>
<dbReference type="NCBIfam" id="TIGR00731">
    <property type="entry name" value="bL25_bact_ctc"/>
    <property type="match status" value="1"/>
</dbReference>
<dbReference type="InterPro" id="IPR020930">
    <property type="entry name" value="Ribosomal_uL5_bac-type"/>
</dbReference>
<dbReference type="InterPro" id="IPR001021">
    <property type="entry name" value="Ribosomal_bL25_long"/>
</dbReference>
<evidence type="ECO:0000256" key="4">
    <source>
        <dbReference type="ARBA" id="ARBA00023274"/>
    </source>
</evidence>
<dbReference type="AlphaFoldDB" id="A0A1Y2T966"/>
<gene>
    <name evidence="5" type="primary">rplY</name>
    <name evidence="5" type="synonym">ctc</name>
    <name evidence="8" type="ORF">A6D92_00465</name>
</gene>
<feature type="domain" description="Large ribosomal subunit protein bL25 L25" evidence="6">
    <location>
        <begin position="7"/>
        <end position="94"/>
    </location>
</feature>
<evidence type="ECO:0000256" key="2">
    <source>
        <dbReference type="ARBA" id="ARBA00022884"/>
    </source>
</evidence>
<comment type="similarity">
    <text evidence="5">Belongs to the bacterial ribosomal protein bL25 family. CTC subfamily.</text>
</comment>
<reference evidence="9" key="1">
    <citation type="submission" date="2016-04" db="EMBL/GenBank/DDBJ databases">
        <authorList>
            <person name="Antunes L.P."/>
            <person name="Martins L.F."/>
            <person name="Pereira R.V."/>
            <person name="Thomas A.M."/>
            <person name="Barbosa D."/>
            <person name="Nascimento L."/>
            <person name="Silva G.M."/>
            <person name="Condomitti G.W."/>
            <person name="Digiampietri L.A."/>
            <person name="Lombardi K.C."/>
            <person name="Ramos P.L."/>
            <person name="Quaggio R.B."/>
            <person name="Oliveira J.C."/>
            <person name="Pascon R.C."/>
            <person name="Cruz J.B."/>
            <person name="Silva A.M."/>
            <person name="Setubal J.C."/>
        </authorList>
    </citation>
    <scope>NUCLEOTIDE SEQUENCE [LARGE SCALE GENOMIC DNA]</scope>
</reference>
<dbReference type="InterPro" id="IPR011035">
    <property type="entry name" value="Ribosomal_bL25/Gln-tRNA_synth"/>
</dbReference>
<dbReference type="InterPro" id="IPR020057">
    <property type="entry name" value="Ribosomal_bL25_b-dom"/>
</dbReference>
<dbReference type="HAMAP" id="MF_01334">
    <property type="entry name" value="Ribosomal_bL25_CTC"/>
    <property type="match status" value="1"/>
</dbReference>
<dbReference type="GO" id="GO:0003735">
    <property type="term" value="F:structural constituent of ribosome"/>
    <property type="evidence" value="ECO:0007669"/>
    <property type="project" value="InterPro"/>
</dbReference>
<evidence type="ECO:0000313" key="9">
    <source>
        <dbReference type="Proteomes" id="UP000194267"/>
    </source>
</evidence>
<dbReference type="InterPro" id="IPR020056">
    <property type="entry name" value="Rbsml_bL25/Gln-tRNA_synth_N"/>
</dbReference>
<comment type="subunit">
    <text evidence="5">Part of the 50S ribosomal subunit; part of the 5S rRNA/L5/L18/L25 subcomplex. Contacts the 5S rRNA. Binds to the 5S rRNA independently of L5 and L18.</text>
</comment>